<evidence type="ECO:0000313" key="3">
    <source>
        <dbReference type="Proteomes" id="UP000323521"/>
    </source>
</evidence>
<feature type="transmembrane region" description="Helical" evidence="1">
    <location>
        <begin position="142"/>
        <end position="162"/>
    </location>
</feature>
<dbReference type="EMBL" id="CP017634">
    <property type="protein sequence ID" value="ATW26549.1"/>
    <property type="molecule type" value="Genomic_DNA"/>
</dbReference>
<accession>A0A3G1KW12</accession>
<name>A0A3G1KW12_FORW1</name>
<keyword evidence="1" id="KW-0472">Membrane</keyword>
<organism evidence="2 3">
    <name type="scientific">Formimonas warabiya</name>
    <dbReference type="NCBI Taxonomy" id="1761012"/>
    <lineage>
        <taxon>Bacteria</taxon>
        <taxon>Bacillati</taxon>
        <taxon>Bacillota</taxon>
        <taxon>Clostridia</taxon>
        <taxon>Eubacteriales</taxon>
        <taxon>Peptococcaceae</taxon>
        <taxon>Candidatus Formimonas</taxon>
    </lineage>
</organism>
<dbReference type="KEGG" id="fwa:DCMF_18935"/>
<keyword evidence="1" id="KW-0812">Transmembrane</keyword>
<proteinExistence type="predicted"/>
<sequence>MSEHMLDRETMRKIDKLVERVARKAGYSGQEEMTYKEHLQAKFEQQRDKLERKFQKYRHKFNLKSRRTDFAEEIKTYLRDGLVDLMKEGYSEEEALKMTMDKFDEAELNSSFEEFMREFDGFGMEEYVQLDKWYRENGDAIGLFYGAFLILGLTLGAFFGYLGGHSLVSTGIGLAVGCGAGIGLGLLSNGIIVLIKRK</sequence>
<protein>
    <submittedName>
        <fullName evidence="2">Uncharacterized protein</fullName>
    </submittedName>
</protein>
<dbReference type="AlphaFoldDB" id="A0A3G1KW12"/>
<evidence type="ECO:0000256" key="1">
    <source>
        <dbReference type="SAM" id="Phobius"/>
    </source>
</evidence>
<keyword evidence="3" id="KW-1185">Reference proteome</keyword>
<dbReference type="Proteomes" id="UP000323521">
    <property type="component" value="Chromosome"/>
</dbReference>
<reference evidence="2 3" key="1">
    <citation type="submission" date="2016-10" db="EMBL/GenBank/DDBJ databases">
        <title>Complete Genome Sequence of Peptococcaceae strain DCMF.</title>
        <authorList>
            <person name="Edwards R.J."/>
            <person name="Holland S.I."/>
            <person name="Deshpande N.P."/>
            <person name="Wong Y.K."/>
            <person name="Ertan H."/>
            <person name="Manefield M."/>
            <person name="Russell T.L."/>
            <person name="Lee M.J."/>
        </authorList>
    </citation>
    <scope>NUCLEOTIDE SEQUENCE [LARGE SCALE GENOMIC DNA]</scope>
    <source>
        <strain evidence="2 3">DCMF</strain>
    </source>
</reference>
<dbReference type="RefSeq" id="WP_148135867.1">
    <property type="nucleotide sequence ID" value="NZ_CP017634.1"/>
</dbReference>
<feature type="transmembrane region" description="Helical" evidence="1">
    <location>
        <begin position="174"/>
        <end position="195"/>
    </location>
</feature>
<gene>
    <name evidence="2" type="ORF">DCMF_18935</name>
</gene>
<keyword evidence="1" id="KW-1133">Transmembrane helix</keyword>
<dbReference type="OrthoDB" id="9816425at2"/>
<evidence type="ECO:0000313" key="2">
    <source>
        <dbReference type="EMBL" id="ATW26549.1"/>
    </source>
</evidence>